<keyword evidence="1" id="KW-1133">Transmembrane helix</keyword>
<name>A0AAV0AF24_PHAPC</name>
<dbReference type="Proteomes" id="UP001153365">
    <property type="component" value="Unassembled WGS sequence"/>
</dbReference>
<keyword evidence="3" id="KW-1185">Reference proteome</keyword>
<keyword evidence="1" id="KW-0812">Transmembrane</keyword>
<organism evidence="2 3">
    <name type="scientific">Phakopsora pachyrhizi</name>
    <name type="common">Asian soybean rust disease fungus</name>
    <dbReference type="NCBI Taxonomy" id="170000"/>
    <lineage>
        <taxon>Eukaryota</taxon>
        <taxon>Fungi</taxon>
        <taxon>Dikarya</taxon>
        <taxon>Basidiomycota</taxon>
        <taxon>Pucciniomycotina</taxon>
        <taxon>Pucciniomycetes</taxon>
        <taxon>Pucciniales</taxon>
        <taxon>Phakopsoraceae</taxon>
        <taxon>Phakopsora</taxon>
    </lineage>
</organism>
<protein>
    <submittedName>
        <fullName evidence="2">Expressed protein</fullName>
    </submittedName>
</protein>
<keyword evidence="1" id="KW-0472">Membrane</keyword>
<accession>A0AAV0AF24</accession>
<sequence length="573" mass="66518">MTKASENEIVKSVQLVMIIFLVFLCVNCFGSFLSLKTSIESQENVLKLPIQSQLNGLNHPYSIRLSLDSQRSSTAGKPSRAQAPKTLKFDLNELPEEMDINLGEEIIEQENEKDLHQVSKKQRMEIVHVPAKHQGLIGHSRSILNTFESFNRGSVLLSNNFINYSGFSPSQIPVTNINIVDSVGHRVLSKDQPSSSKSPPIRIVNLPRFKTVSRIKINQPKITIAQSRQYENFHFGEKSDVLSEGKLYNLIDWESKINSPRPVDTDFSEKKRNYQSSYNRDLHDFIKENLVQLMPQELENYQFTSEFLHGIQNCYWNNELSIFVIAEEKIPYVMSLGDSWSFSRNGRKWLTYSAKGLETPNLHEASDWFAFTSVFLKLYKFENLNGVFFTEKMRRTAVNFFKGLEENLSGLQKRIKHSVLERIFNSLPGYLVCVHGINEIIRPSSSIHQQPLSQQEEALKFFIELHSELSDVNEISHQKRFEGVIGDKKWKYLSLKEQKRNLLYKIVNFTRLQADRLAWIYVELWLINYRPKLHSLYTDFTSIKDIRKTSKFKNSLNKLLFLLFSAVLKQQRT</sequence>
<dbReference type="EMBL" id="CALTRL010000015">
    <property type="protein sequence ID" value="CAH7665960.1"/>
    <property type="molecule type" value="Genomic_DNA"/>
</dbReference>
<evidence type="ECO:0000256" key="1">
    <source>
        <dbReference type="SAM" id="Phobius"/>
    </source>
</evidence>
<gene>
    <name evidence="2" type="ORF">PPACK8108_LOCUS260</name>
</gene>
<reference evidence="2" key="1">
    <citation type="submission" date="2022-06" db="EMBL/GenBank/DDBJ databases">
        <authorList>
            <consortium name="SYNGENTA / RWTH Aachen University"/>
        </authorList>
    </citation>
    <scope>NUCLEOTIDE SEQUENCE</scope>
</reference>
<proteinExistence type="predicted"/>
<evidence type="ECO:0000313" key="2">
    <source>
        <dbReference type="EMBL" id="CAH7665960.1"/>
    </source>
</evidence>
<feature type="transmembrane region" description="Helical" evidence="1">
    <location>
        <begin position="12"/>
        <end position="35"/>
    </location>
</feature>
<evidence type="ECO:0000313" key="3">
    <source>
        <dbReference type="Proteomes" id="UP001153365"/>
    </source>
</evidence>
<comment type="caution">
    <text evidence="2">The sequence shown here is derived from an EMBL/GenBank/DDBJ whole genome shotgun (WGS) entry which is preliminary data.</text>
</comment>
<dbReference type="AlphaFoldDB" id="A0AAV0AF24"/>